<protein>
    <submittedName>
        <fullName evidence="8">Cytochrome P450</fullName>
    </submittedName>
</protein>
<evidence type="ECO:0000256" key="2">
    <source>
        <dbReference type="ARBA" id="ARBA00022617"/>
    </source>
</evidence>
<dbReference type="InterPro" id="IPR017972">
    <property type="entry name" value="Cyt_P450_CS"/>
</dbReference>
<dbReference type="AlphaFoldDB" id="A0ABD5RNM4"/>
<evidence type="ECO:0000256" key="7">
    <source>
        <dbReference type="RuleBase" id="RU000461"/>
    </source>
</evidence>
<dbReference type="GO" id="GO:0004497">
    <property type="term" value="F:monooxygenase activity"/>
    <property type="evidence" value="ECO:0007669"/>
    <property type="project" value="UniProtKB-KW"/>
</dbReference>
<dbReference type="Pfam" id="PF00067">
    <property type="entry name" value="p450"/>
    <property type="match status" value="1"/>
</dbReference>
<keyword evidence="9" id="KW-1185">Reference proteome</keyword>
<dbReference type="PRINTS" id="PR00465">
    <property type="entry name" value="EP450IV"/>
</dbReference>
<keyword evidence="4 7" id="KW-0560">Oxidoreductase</keyword>
<dbReference type="InterPro" id="IPR001128">
    <property type="entry name" value="Cyt_P450"/>
</dbReference>
<organism evidence="8 9">
    <name type="scientific">Halomarina salina</name>
    <dbReference type="NCBI Taxonomy" id="1872699"/>
    <lineage>
        <taxon>Archaea</taxon>
        <taxon>Methanobacteriati</taxon>
        <taxon>Methanobacteriota</taxon>
        <taxon>Stenosarchaea group</taxon>
        <taxon>Halobacteria</taxon>
        <taxon>Halobacteriales</taxon>
        <taxon>Natronomonadaceae</taxon>
        <taxon>Halomarina</taxon>
    </lineage>
</organism>
<dbReference type="SUPFAM" id="SSF48264">
    <property type="entry name" value="Cytochrome P450"/>
    <property type="match status" value="1"/>
</dbReference>
<keyword evidence="3 7" id="KW-0479">Metal-binding</keyword>
<evidence type="ECO:0000256" key="6">
    <source>
        <dbReference type="ARBA" id="ARBA00023033"/>
    </source>
</evidence>
<dbReference type="PRINTS" id="PR00385">
    <property type="entry name" value="P450"/>
</dbReference>
<comment type="similarity">
    <text evidence="1 7">Belongs to the cytochrome P450 family.</text>
</comment>
<dbReference type="InterPro" id="IPR036396">
    <property type="entry name" value="Cyt_P450_sf"/>
</dbReference>
<dbReference type="PANTHER" id="PTHR24291">
    <property type="entry name" value="CYTOCHROME P450 FAMILY 4"/>
    <property type="match status" value="1"/>
</dbReference>
<dbReference type="RefSeq" id="WP_247415387.1">
    <property type="nucleotide sequence ID" value="NZ_JALLGW010000001.1"/>
</dbReference>
<dbReference type="EMBL" id="JBHSQH010000001">
    <property type="protein sequence ID" value="MFC5972262.1"/>
    <property type="molecule type" value="Genomic_DNA"/>
</dbReference>
<dbReference type="Proteomes" id="UP001596099">
    <property type="component" value="Unassembled WGS sequence"/>
</dbReference>
<dbReference type="InterPro" id="IPR002403">
    <property type="entry name" value="Cyt_P450_E_grp-IV"/>
</dbReference>
<comment type="caution">
    <text evidence="8">The sequence shown here is derived from an EMBL/GenBank/DDBJ whole genome shotgun (WGS) entry which is preliminary data.</text>
</comment>
<evidence type="ECO:0000256" key="4">
    <source>
        <dbReference type="ARBA" id="ARBA00023002"/>
    </source>
</evidence>
<sequence>MATNRTRVPSGPDGLPVLGNTLDLTRDVFRFYEELHAEYGDVVRYEVAGDEGYMVAHPDLVEQVLVTDDEAFVKGDLLQRTLRGALGEGMLLAEGDDWRAQRTTAQPAFYRERVAAYGDTMVDFADGTASEWSDGDVLDVRPEMSELTLRILARTLFGLDIRGEESVVRDTADAMRERMDASTVVAYLPDWVPAPRIRAYKRAVADARALIDDLIERRRREGSHPSGESDLLTMLVAAAEAGGMDDETLRDNMLTFLFAGHETSALALTYALFCLGHDPEAQARLHDELDAHDGPLTADALSHLDVLDRTVREAMRLYPPVYTHFREPIRDVTVGDYRIPEGAVVSLPQWVVHRDERWYDDPLTFDPERWLDWDGPEYAYFPFSGGPRHCIGMRFAELETRLVLGTLLRNWRVESVTERPLDLVASATATPAYPVELRVHER</sequence>
<dbReference type="InterPro" id="IPR050196">
    <property type="entry name" value="Cytochrome_P450_Monoox"/>
</dbReference>
<dbReference type="PROSITE" id="PS00086">
    <property type="entry name" value="CYTOCHROME_P450"/>
    <property type="match status" value="1"/>
</dbReference>
<accession>A0ABD5RNM4</accession>
<keyword evidence="5 7" id="KW-0408">Iron</keyword>
<reference evidence="8 9" key="1">
    <citation type="journal article" date="2019" name="Int. J. Syst. Evol. Microbiol.">
        <title>The Global Catalogue of Microorganisms (GCM) 10K type strain sequencing project: providing services to taxonomists for standard genome sequencing and annotation.</title>
        <authorList>
            <consortium name="The Broad Institute Genomics Platform"/>
            <consortium name="The Broad Institute Genome Sequencing Center for Infectious Disease"/>
            <person name="Wu L."/>
            <person name="Ma J."/>
        </authorList>
    </citation>
    <scope>NUCLEOTIDE SEQUENCE [LARGE SCALE GENOMIC DNA]</scope>
    <source>
        <strain evidence="8 9">CGMCC 1.12543</strain>
    </source>
</reference>
<evidence type="ECO:0000313" key="8">
    <source>
        <dbReference type="EMBL" id="MFC5972262.1"/>
    </source>
</evidence>
<dbReference type="Gene3D" id="1.10.630.10">
    <property type="entry name" value="Cytochrome P450"/>
    <property type="match status" value="1"/>
</dbReference>
<keyword evidence="2 7" id="KW-0349">Heme</keyword>
<dbReference type="PANTHER" id="PTHR24291:SF50">
    <property type="entry name" value="BIFUNCTIONAL ALBAFLAVENONE MONOOXYGENASE_TERPENE SYNTHASE"/>
    <property type="match status" value="1"/>
</dbReference>
<dbReference type="GO" id="GO:0046872">
    <property type="term" value="F:metal ion binding"/>
    <property type="evidence" value="ECO:0007669"/>
    <property type="project" value="UniProtKB-KW"/>
</dbReference>
<evidence type="ECO:0000256" key="5">
    <source>
        <dbReference type="ARBA" id="ARBA00023004"/>
    </source>
</evidence>
<evidence type="ECO:0000256" key="3">
    <source>
        <dbReference type="ARBA" id="ARBA00022723"/>
    </source>
</evidence>
<proteinExistence type="inferred from homology"/>
<name>A0ABD5RNM4_9EURY</name>
<evidence type="ECO:0000313" key="9">
    <source>
        <dbReference type="Proteomes" id="UP001596099"/>
    </source>
</evidence>
<gene>
    <name evidence="8" type="ORF">ACFPYI_13050</name>
</gene>
<keyword evidence="6 7" id="KW-0503">Monooxygenase</keyword>
<evidence type="ECO:0000256" key="1">
    <source>
        <dbReference type="ARBA" id="ARBA00010617"/>
    </source>
</evidence>